<reference evidence="1 3" key="1">
    <citation type="submission" date="2016-05" db="EMBL/GenBank/DDBJ databases">
        <title>Draft genome sequence of Moraxella nonliquefaciens CCUG 348T.</title>
        <authorList>
            <person name="Salva-Serra F."/>
            <person name="Engstrom-Jakobsson H."/>
            <person name="Thorell K."/>
            <person name="Gonzales-Siles L."/>
            <person name="Karlsson R."/>
            <person name="Boulund F."/>
            <person name="Engstrand L."/>
            <person name="Kristiansson E."/>
            <person name="Moore E."/>
        </authorList>
    </citation>
    <scope>NUCLEOTIDE SEQUENCE [LARGE SCALE GENOMIC DNA]</scope>
    <source>
        <strain evidence="1 3">CCUG 348</strain>
    </source>
</reference>
<accession>A0A1B8QQT4</accession>
<name>A0A1B8QQT4_MORNO</name>
<proteinExistence type="predicted"/>
<dbReference type="STRING" id="478.A7456_09415"/>
<reference evidence="2 4" key="2">
    <citation type="submission" date="2020-12" db="EMBL/GenBank/DDBJ databases">
        <title>FDA dAtabase for Regulatory Grade micrObial Sequences (FDA-ARGOS): Supporting development and validation of Infectious Disease Dx tests.</title>
        <authorList>
            <person name="Sproer C."/>
            <person name="Gronow S."/>
            <person name="Severitt S."/>
            <person name="Schroder I."/>
            <person name="Tallon L."/>
            <person name="Sadzewicz L."/>
            <person name="Zhao X."/>
            <person name="Boylan J."/>
            <person name="Ott S."/>
            <person name="Bowen H."/>
            <person name="Vavikolanu K."/>
            <person name="Mehta A."/>
            <person name="Aluvathingal J."/>
            <person name="Nadendla S."/>
            <person name="Lowell S."/>
            <person name="Myers T."/>
            <person name="Yan Y."/>
            <person name="Sichtig H."/>
        </authorList>
    </citation>
    <scope>NUCLEOTIDE SEQUENCE [LARGE SCALE GENOMIC DNA]</scope>
    <source>
        <strain evidence="2 4">FDAARGOS_869</strain>
    </source>
</reference>
<sequence>MGADGEIQDALVVNEEEACESLCFNFHTKKKILLSKVGKNHVTIAKIIKEIRHGSKTKKQFSELNIDALHITDLIDKDLVLKQRQYHTPHAFNFAKERDILIPRVSKRSIIRESLVASGAGYYTDSIFKLPPPQKMKPKSYGV</sequence>
<dbReference type="Proteomes" id="UP000092575">
    <property type="component" value="Unassembled WGS sequence"/>
</dbReference>
<dbReference type="EMBL" id="CP065728">
    <property type="protein sequence ID" value="QPT44887.1"/>
    <property type="molecule type" value="Genomic_DNA"/>
</dbReference>
<protein>
    <submittedName>
        <fullName evidence="1">Uncharacterized protein</fullName>
    </submittedName>
</protein>
<gene>
    <name evidence="1" type="ORF">A7456_09415</name>
    <name evidence="2" type="ORF">I6G26_02270</name>
</gene>
<evidence type="ECO:0000313" key="3">
    <source>
        <dbReference type="Proteomes" id="UP000092575"/>
    </source>
</evidence>
<dbReference type="Proteomes" id="UP000594834">
    <property type="component" value="Chromosome"/>
</dbReference>
<evidence type="ECO:0000313" key="1">
    <source>
        <dbReference type="EMBL" id="OBX86706.1"/>
    </source>
</evidence>
<dbReference type="EMBL" id="LXTW01000004">
    <property type="protein sequence ID" value="OBX86706.1"/>
    <property type="molecule type" value="Genomic_DNA"/>
</dbReference>
<dbReference type="RefSeq" id="WP_067007495.1">
    <property type="nucleotide sequence ID" value="NZ_CP065728.1"/>
</dbReference>
<organism evidence="1 3">
    <name type="scientific">Moraxella nonliquefaciens</name>
    <dbReference type="NCBI Taxonomy" id="478"/>
    <lineage>
        <taxon>Bacteria</taxon>
        <taxon>Pseudomonadati</taxon>
        <taxon>Pseudomonadota</taxon>
        <taxon>Gammaproteobacteria</taxon>
        <taxon>Moraxellales</taxon>
        <taxon>Moraxellaceae</taxon>
        <taxon>Moraxella</taxon>
    </lineage>
</organism>
<evidence type="ECO:0000313" key="2">
    <source>
        <dbReference type="EMBL" id="QPT44887.1"/>
    </source>
</evidence>
<keyword evidence="4" id="KW-1185">Reference proteome</keyword>
<dbReference type="AlphaFoldDB" id="A0A1B8QQT4"/>
<evidence type="ECO:0000313" key="4">
    <source>
        <dbReference type="Proteomes" id="UP000594834"/>
    </source>
</evidence>